<gene>
    <name evidence="1" type="ORF">LWF01_06705</name>
</gene>
<reference evidence="1 2" key="1">
    <citation type="submission" date="2023-05" db="EMBL/GenBank/DDBJ databases">
        <title>Lithophilousrod everest ZFBP1038 complete genpme.</title>
        <authorList>
            <person name="Tian M."/>
        </authorList>
    </citation>
    <scope>NUCLEOTIDE SEQUENCE [LARGE SCALE GENOMIC DNA]</scope>
    <source>
        <strain evidence="1 2">ZFBP1038</strain>
    </source>
</reference>
<accession>A0ABY8QYB0</accession>
<dbReference type="EMBL" id="CP090958">
    <property type="protein sequence ID" value="WGW13441.1"/>
    <property type="molecule type" value="Genomic_DNA"/>
</dbReference>
<name>A0ABY8QYB0_9MICO</name>
<dbReference type="Proteomes" id="UP001209083">
    <property type="component" value="Chromosome"/>
</dbReference>
<keyword evidence="2" id="KW-1185">Reference proteome</keyword>
<proteinExistence type="predicted"/>
<organism evidence="1 2">
    <name type="scientific">Saxibacter everestensis</name>
    <dbReference type="NCBI Taxonomy" id="2909229"/>
    <lineage>
        <taxon>Bacteria</taxon>
        <taxon>Bacillati</taxon>
        <taxon>Actinomycetota</taxon>
        <taxon>Actinomycetes</taxon>
        <taxon>Micrococcales</taxon>
        <taxon>Brevibacteriaceae</taxon>
        <taxon>Saxibacter</taxon>
    </lineage>
</organism>
<evidence type="ECO:0000313" key="1">
    <source>
        <dbReference type="EMBL" id="WGW13441.1"/>
    </source>
</evidence>
<dbReference type="RefSeq" id="WP_349640264.1">
    <property type="nucleotide sequence ID" value="NZ_CP090958.1"/>
</dbReference>
<evidence type="ECO:0000313" key="2">
    <source>
        <dbReference type="Proteomes" id="UP001209083"/>
    </source>
</evidence>
<protein>
    <submittedName>
        <fullName evidence="1">Transcriptional regulator</fullName>
    </submittedName>
</protein>
<sequence>MTRQSPPDLRILHATRLLGFGNSTLIAERAETSRDEAVSVLREAERQGWTQHSAFADLEGWSLTEEGRAENERQLARERASTDPENRIEEVHREFLPLNSRLLRACTDWQIKPTDEDQFAPNDHADTAWDQRILVDLAALSDALSPLIGRLSDVLARFGGYDVRFETARQRAQSGQHHWIDKTDIDSCHRVWFQFHEDLIATLGIDRGAESTAGS</sequence>